<keyword evidence="3" id="KW-1185">Reference proteome</keyword>
<dbReference type="AlphaFoldDB" id="A0A3Q2ZXB1"/>
<evidence type="ECO:0000313" key="3">
    <source>
        <dbReference type="Proteomes" id="UP000264800"/>
    </source>
</evidence>
<keyword evidence="1" id="KW-0812">Transmembrane</keyword>
<reference evidence="2" key="1">
    <citation type="submission" date="2025-08" db="UniProtKB">
        <authorList>
            <consortium name="Ensembl"/>
        </authorList>
    </citation>
    <scope>IDENTIFICATION</scope>
</reference>
<evidence type="ECO:0008006" key="4">
    <source>
        <dbReference type="Google" id="ProtNLM"/>
    </source>
</evidence>
<organism evidence="2 3">
    <name type="scientific">Kryptolebias marmoratus</name>
    <name type="common">Mangrove killifish</name>
    <name type="synonym">Rivulus marmoratus</name>
    <dbReference type="NCBI Taxonomy" id="37003"/>
    <lineage>
        <taxon>Eukaryota</taxon>
        <taxon>Metazoa</taxon>
        <taxon>Chordata</taxon>
        <taxon>Craniata</taxon>
        <taxon>Vertebrata</taxon>
        <taxon>Euteleostomi</taxon>
        <taxon>Actinopterygii</taxon>
        <taxon>Neopterygii</taxon>
        <taxon>Teleostei</taxon>
        <taxon>Neoteleostei</taxon>
        <taxon>Acanthomorphata</taxon>
        <taxon>Ovalentaria</taxon>
        <taxon>Atherinomorphae</taxon>
        <taxon>Cyprinodontiformes</taxon>
        <taxon>Rivulidae</taxon>
        <taxon>Kryptolebias</taxon>
    </lineage>
</organism>
<proteinExistence type="predicted"/>
<evidence type="ECO:0000313" key="2">
    <source>
        <dbReference type="Ensembl" id="ENSKMAP00000007970.1"/>
    </source>
</evidence>
<reference evidence="2" key="2">
    <citation type="submission" date="2025-09" db="UniProtKB">
        <authorList>
            <consortium name="Ensembl"/>
        </authorList>
    </citation>
    <scope>IDENTIFICATION</scope>
</reference>
<sequence length="112" mass="12653">MADTTESDPDASCMERLKKYIKTKKGSILAAEMVSFPFLCSSLILSMVFFVVFMMALDKKFRAVNWIWSDFFRAIVAAIIYIIISIIFLHQSVGYPTLIASGVSENFIQPEP</sequence>
<protein>
    <recommendedName>
        <fullName evidence="4">MARVEL domain-containing protein</fullName>
    </recommendedName>
</protein>
<feature type="transmembrane region" description="Helical" evidence="1">
    <location>
        <begin position="28"/>
        <end position="56"/>
    </location>
</feature>
<dbReference type="Proteomes" id="UP000264800">
    <property type="component" value="Unplaced"/>
</dbReference>
<dbReference type="Ensembl" id="ENSKMAT00000008095.1">
    <property type="protein sequence ID" value="ENSKMAP00000007970.1"/>
    <property type="gene ID" value="ENSKMAG00000005998.1"/>
</dbReference>
<keyword evidence="1" id="KW-0472">Membrane</keyword>
<evidence type="ECO:0000256" key="1">
    <source>
        <dbReference type="SAM" id="Phobius"/>
    </source>
</evidence>
<accession>A0A3Q2ZXB1</accession>
<keyword evidence="1" id="KW-1133">Transmembrane helix</keyword>
<name>A0A3Q2ZXB1_KRYMA</name>
<feature type="transmembrane region" description="Helical" evidence="1">
    <location>
        <begin position="71"/>
        <end position="89"/>
    </location>
</feature>